<sequence length="157" mass="16608">MLPKKLSAAKGFTLIEILVVIGILAILLTIVLVAINPAKNTQDARNIKRRSDVLNILNAVNQYYVAVGSFPTGTPADGDPAVDVKSAVGGTLTAFCSALVTTYIAELPFDPSTGSYTSCTTYDTHYTIEQTAAGRIKISAPDTELNDTTTAIISVTR</sequence>
<evidence type="ECO:0000313" key="2">
    <source>
        <dbReference type="EMBL" id="OGY29378.1"/>
    </source>
</evidence>
<accession>A0A1G1WNQ6</accession>
<dbReference type="STRING" id="1802603.A3F35_01455"/>
<dbReference type="Gene3D" id="3.30.700.10">
    <property type="entry name" value="Glycoprotein, Type 4 Pilin"/>
    <property type="match status" value="1"/>
</dbReference>
<dbReference type="Proteomes" id="UP000178068">
    <property type="component" value="Unassembled WGS sequence"/>
</dbReference>
<keyword evidence="1" id="KW-1133">Transmembrane helix</keyword>
<dbReference type="EMBL" id="MHCZ01000034">
    <property type="protein sequence ID" value="OGY29378.1"/>
    <property type="molecule type" value="Genomic_DNA"/>
</dbReference>
<keyword evidence="1" id="KW-0472">Membrane</keyword>
<feature type="transmembrane region" description="Helical" evidence="1">
    <location>
        <begin position="12"/>
        <end position="35"/>
    </location>
</feature>
<dbReference type="SUPFAM" id="SSF54523">
    <property type="entry name" value="Pili subunits"/>
    <property type="match status" value="1"/>
</dbReference>
<gene>
    <name evidence="2" type="ORF">A3F35_01455</name>
</gene>
<dbReference type="AlphaFoldDB" id="A0A1G1WNQ6"/>
<name>A0A1G1WNQ6_9BACT</name>
<comment type="caution">
    <text evidence="2">The sequence shown here is derived from an EMBL/GenBank/DDBJ whole genome shotgun (WGS) entry which is preliminary data.</text>
</comment>
<evidence type="ECO:0008006" key="4">
    <source>
        <dbReference type="Google" id="ProtNLM"/>
    </source>
</evidence>
<organism evidence="2 3">
    <name type="scientific">Candidatus Woykebacteria bacterium RIFCSPHIGHO2_12_FULL_45_10</name>
    <dbReference type="NCBI Taxonomy" id="1802603"/>
    <lineage>
        <taxon>Bacteria</taxon>
        <taxon>Candidatus Woykeibacteriota</taxon>
    </lineage>
</organism>
<keyword evidence="1" id="KW-0812">Transmembrane</keyword>
<dbReference type="InterPro" id="IPR012902">
    <property type="entry name" value="N_methyl_site"/>
</dbReference>
<dbReference type="InterPro" id="IPR045584">
    <property type="entry name" value="Pilin-like"/>
</dbReference>
<proteinExistence type="predicted"/>
<evidence type="ECO:0000313" key="3">
    <source>
        <dbReference type="Proteomes" id="UP000178068"/>
    </source>
</evidence>
<dbReference type="NCBIfam" id="TIGR02532">
    <property type="entry name" value="IV_pilin_GFxxxE"/>
    <property type="match status" value="1"/>
</dbReference>
<dbReference type="PROSITE" id="PS00409">
    <property type="entry name" value="PROKAR_NTER_METHYL"/>
    <property type="match status" value="1"/>
</dbReference>
<protein>
    <recommendedName>
        <fullName evidence="4">Type II secretion system protein GspG C-terminal domain-containing protein</fullName>
    </recommendedName>
</protein>
<dbReference type="Pfam" id="PF07963">
    <property type="entry name" value="N_methyl"/>
    <property type="match status" value="1"/>
</dbReference>
<reference evidence="2 3" key="1">
    <citation type="journal article" date="2016" name="Nat. Commun.">
        <title>Thousands of microbial genomes shed light on interconnected biogeochemical processes in an aquifer system.</title>
        <authorList>
            <person name="Anantharaman K."/>
            <person name="Brown C.T."/>
            <person name="Hug L.A."/>
            <person name="Sharon I."/>
            <person name="Castelle C.J."/>
            <person name="Probst A.J."/>
            <person name="Thomas B.C."/>
            <person name="Singh A."/>
            <person name="Wilkins M.J."/>
            <person name="Karaoz U."/>
            <person name="Brodie E.L."/>
            <person name="Williams K.H."/>
            <person name="Hubbard S.S."/>
            <person name="Banfield J.F."/>
        </authorList>
    </citation>
    <scope>NUCLEOTIDE SEQUENCE [LARGE SCALE GENOMIC DNA]</scope>
</reference>
<evidence type="ECO:0000256" key="1">
    <source>
        <dbReference type="SAM" id="Phobius"/>
    </source>
</evidence>